<feature type="compositionally biased region" description="Basic and acidic residues" evidence="1">
    <location>
        <begin position="178"/>
        <end position="198"/>
    </location>
</feature>
<gene>
    <name evidence="2" type="ORF">PCOR1329_LOCUS79663</name>
</gene>
<evidence type="ECO:0000313" key="2">
    <source>
        <dbReference type="EMBL" id="CAK0903315.1"/>
    </source>
</evidence>
<organism evidence="2 3">
    <name type="scientific">Prorocentrum cordatum</name>
    <dbReference type="NCBI Taxonomy" id="2364126"/>
    <lineage>
        <taxon>Eukaryota</taxon>
        <taxon>Sar</taxon>
        <taxon>Alveolata</taxon>
        <taxon>Dinophyceae</taxon>
        <taxon>Prorocentrales</taxon>
        <taxon>Prorocentraceae</taxon>
        <taxon>Prorocentrum</taxon>
    </lineage>
</organism>
<feature type="compositionally biased region" description="Basic and acidic residues" evidence="1">
    <location>
        <begin position="318"/>
        <end position="335"/>
    </location>
</feature>
<feature type="region of interest" description="Disordered" evidence="1">
    <location>
        <begin position="171"/>
        <end position="376"/>
    </location>
</feature>
<evidence type="ECO:0000256" key="1">
    <source>
        <dbReference type="SAM" id="MobiDB-lite"/>
    </source>
</evidence>
<name>A0ABN9XTG6_9DINO</name>
<feature type="compositionally biased region" description="Gly residues" evidence="1">
    <location>
        <begin position="258"/>
        <end position="267"/>
    </location>
</feature>
<feature type="compositionally biased region" description="Low complexity" evidence="1">
    <location>
        <begin position="230"/>
        <end position="239"/>
    </location>
</feature>
<feature type="compositionally biased region" description="Gly residues" evidence="1">
    <location>
        <begin position="363"/>
        <end position="376"/>
    </location>
</feature>
<accession>A0ABN9XTG6</accession>
<keyword evidence="3" id="KW-1185">Reference proteome</keyword>
<dbReference type="EMBL" id="CAUYUJ010021204">
    <property type="protein sequence ID" value="CAK0903315.1"/>
    <property type="molecule type" value="Genomic_DNA"/>
</dbReference>
<sequence length="376" mass="40298">MAFAYVGSAQVQPAAIEALDSDLDWVLPLGDDYAMAHLMQRSSASLPPWAVERLGDVIDARGDKLRWLPRSYRERLLDVLLRLRQPIILQCIWLRLRSRLRQPLVAEWRRRFGGGADRARDRAGRAHNFLAAFCTQHADQGAAAVAAAVDLSKYYEHVSHVILLREARVTKFPPPLPKEPRTSEVEGRGLEKHPREQQTELQSGDRGPVASGSCLPRPPPQPHRPPQQQPAPQRLQSRPSAPVLRPMAQSTPAPALGGPAGVATGPGGPTPAAQVAPAEPPADTPAAAPEPVAAAAAPRAAPGRREADISQLLPVPEFETRLKKLESSLRREKPRGSPGITPLGQCRATPAADRAAGARGGRRAAGGGDPGPRGQA</sequence>
<dbReference type="Proteomes" id="UP001189429">
    <property type="component" value="Unassembled WGS sequence"/>
</dbReference>
<feature type="compositionally biased region" description="Pro residues" evidence="1">
    <location>
        <begin position="216"/>
        <end position="229"/>
    </location>
</feature>
<reference evidence="2" key="1">
    <citation type="submission" date="2023-10" db="EMBL/GenBank/DDBJ databases">
        <authorList>
            <person name="Chen Y."/>
            <person name="Shah S."/>
            <person name="Dougan E. K."/>
            <person name="Thang M."/>
            <person name="Chan C."/>
        </authorList>
    </citation>
    <scope>NUCLEOTIDE SEQUENCE [LARGE SCALE GENOMIC DNA]</scope>
</reference>
<feature type="compositionally biased region" description="Low complexity" evidence="1">
    <location>
        <begin position="347"/>
        <end position="357"/>
    </location>
</feature>
<evidence type="ECO:0000313" key="3">
    <source>
        <dbReference type="Proteomes" id="UP001189429"/>
    </source>
</evidence>
<feature type="compositionally biased region" description="Low complexity" evidence="1">
    <location>
        <begin position="284"/>
        <end position="301"/>
    </location>
</feature>
<proteinExistence type="predicted"/>
<comment type="caution">
    <text evidence="2">The sequence shown here is derived from an EMBL/GenBank/DDBJ whole genome shotgun (WGS) entry which is preliminary data.</text>
</comment>
<protein>
    <submittedName>
        <fullName evidence="2">Uncharacterized protein</fullName>
    </submittedName>
</protein>